<protein>
    <submittedName>
        <fullName evidence="1">Uncharacterized protein</fullName>
    </submittedName>
</protein>
<dbReference type="RefSeq" id="WP_264075980.1">
    <property type="nucleotide sequence ID" value="NZ_CP076676.1"/>
</dbReference>
<organism evidence="1 2">
    <name type="scientific">Rhodopseudomonas palustris</name>
    <dbReference type="NCBI Taxonomy" id="1076"/>
    <lineage>
        <taxon>Bacteria</taxon>
        <taxon>Pseudomonadati</taxon>
        <taxon>Pseudomonadota</taxon>
        <taxon>Alphaproteobacteria</taxon>
        <taxon>Hyphomicrobiales</taxon>
        <taxon>Nitrobacteraceae</taxon>
        <taxon>Rhodopseudomonas</taxon>
    </lineage>
</organism>
<proteinExistence type="predicted"/>
<evidence type="ECO:0000313" key="2">
    <source>
        <dbReference type="Proteomes" id="UP001163166"/>
    </source>
</evidence>
<name>A0AAX3E339_RHOPL</name>
<dbReference type="Proteomes" id="UP001163166">
    <property type="component" value="Chromosome"/>
</dbReference>
<accession>A0AAX3E339</accession>
<dbReference type="AlphaFoldDB" id="A0AAX3E339"/>
<gene>
    <name evidence="1" type="ORF">KQX62_07740</name>
</gene>
<dbReference type="EMBL" id="CP076676">
    <property type="protein sequence ID" value="UYO41182.1"/>
    <property type="molecule type" value="Genomic_DNA"/>
</dbReference>
<evidence type="ECO:0000313" key="1">
    <source>
        <dbReference type="EMBL" id="UYO41182.1"/>
    </source>
</evidence>
<reference evidence="1" key="1">
    <citation type="journal article" date="2022" name="Biol. Control">
        <title>In silico genomic analysis of Rhodopseudomonas palustris strains revealed potential biocontrol agents and crop yield enhancers.</title>
        <authorList>
            <person name="Surachat K."/>
            <person name="Kantachote D."/>
            <person name="Deachamag P."/>
            <person name="Wonglapsuwan M."/>
        </authorList>
    </citation>
    <scope>NUCLEOTIDE SEQUENCE</scope>
    <source>
        <strain evidence="1">TLS06</strain>
    </source>
</reference>
<sequence length="90" mass="9888">MSRISTPFRNCEIALAVNKLQNFPEGGAERRAVLIFCGSEQFVSAPRWRRGQPHARSTGDTLIATVHASGEIEVDLACSTWQLAEGRAVF</sequence>